<reference evidence="5 6" key="1">
    <citation type="submission" date="2019-03" db="EMBL/GenBank/DDBJ databases">
        <title>Genomic Encyclopedia of Type Strains, Phase III (KMG-III): the genomes of soil and plant-associated and newly described type strains.</title>
        <authorList>
            <person name="Whitman W."/>
        </authorList>
    </citation>
    <scope>NUCLEOTIDE SEQUENCE [LARGE SCALE GENOMIC DNA]</scope>
    <source>
        <strain evidence="5 6">VKM Ac-2570</strain>
    </source>
</reference>
<keyword evidence="2 5" id="KW-0238">DNA-binding</keyword>
<keyword evidence="6" id="KW-1185">Reference proteome</keyword>
<dbReference type="SUPFAM" id="SSF46785">
    <property type="entry name" value="Winged helix' DNA-binding domain"/>
    <property type="match status" value="1"/>
</dbReference>
<evidence type="ECO:0000256" key="3">
    <source>
        <dbReference type="ARBA" id="ARBA00023163"/>
    </source>
</evidence>
<evidence type="ECO:0000313" key="6">
    <source>
        <dbReference type="Proteomes" id="UP000295447"/>
    </source>
</evidence>
<dbReference type="GO" id="GO:0003700">
    <property type="term" value="F:DNA-binding transcription factor activity"/>
    <property type="evidence" value="ECO:0007669"/>
    <property type="project" value="InterPro"/>
</dbReference>
<feature type="domain" description="HTH marR-type" evidence="4">
    <location>
        <begin position="10"/>
        <end position="142"/>
    </location>
</feature>
<dbReference type="GO" id="GO:0003677">
    <property type="term" value="F:DNA binding"/>
    <property type="evidence" value="ECO:0007669"/>
    <property type="project" value="UniProtKB-KW"/>
</dbReference>
<dbReference type="EMBL" id="SODF01000002">
    <property type="protein sequence ID" value="TDW17743.1"/>
    <property type="molecule type" value="Genomic_DNA"/>
</dbReference>
<dbReference type="PROSITE" id="PS01117">
    <property type="entry name" value="HTH_MARR_1"/>
    <property type="match status" value="1"/>
</dbReference>
<gene>
    <name evidence="5" type="ORF">EV650_4319</name>
</gene>
<dbReference type="Gene3D" id="1.10.10.10">
    <property type="entry name" value="Winged helix-like DNA-binding domain superfamily/Winged helix DNA-binding domain"/>
    <property type="match status" value="1"/>
</dbReference>
<evidence type="ECO:0000256" key="2">
    <source>
        <dbReference type="ARBA" id="ARBA00023125"/>
    </source>
</evidence>
<dbReference type="GO" id="GO:0006950">
    <property type="term" value="P:response to stress"/>
    <property type="evidence" value="ECO:0007669"/>
    <property type="project" value="TreeGrafter"/>
</dbReference>
<dbReference type="SMART" id="SM00347">
    <property type="entry name" value="HTH_MARR"/>
    <property type="match status" value="1"/>
</dbReference>
<name>A0A4R7ZJ19_9ACTN</name>
<evidence type="ECO:0000259" key="4">
    <source>
        <dbReference type="PROSITE" id="PS50995"/>
    </source>
</evidence>
<protein>
    <submittedName>
        <fullName evidence="5">DNA-binding MarR family transcriptional regulator</fullName>
    </submittedName>
</protein>
<dbReference type="Proteomes" id="UP000295447">
    <property type="component" value="Unassembled WGS sequence"/>
</dbReference>
<dbReference type="PROSITE" id="PS50995">
    <property type="entry name" value="HTH_MARR_2"/>
    <property type="match status" value="1"/>
</dbReference>
<dbReference type="InterPro" id="IPR036388">
    <property type="entry name" value="WH-like_DNA-bd_sf"/>
</dbReference>
<keyword evidence="1" id="KW-0805">Transcription regulation</keyword>
<dbReference type="InterPro" id="IPR000835">
    <property type="entry name" value="HTH_MarR-typ"/>
</dbReference>
<proteinExistence type="predicted"/>
<dbReference type="InterPro" id="IPR036390">
    <property type="entry name" value="WH_DNA-bd_sf"/>
</dbReference>
<comment type="caution">
    <text evidence="5">The sequence shown here is derived from an EMBL/GenBank/DDBJ whole genome shotgun (WGS) entry which is preliminary data.</text>
</comment>
<dbReference type="AlphaFoldDB" id="A0A4R7ZJ19"/>
<evidence type="ECO:0000313" key="5">
    <source>
        <dbReference type="EMBL" id="TDW17743.1"/>
    </source>
</evidence>
<accession>A0A4R7ZJ19</accession>
<organism evidence="5 6">
    <name type="scientific">Kribbella kalugense</name>
    <dbReference type="NCBI Taxonomy" id="2512221"/>
    <lineage>
        <taxon>Bacteria</taxon>
        <taxon>Bacillati</taxon>
        <taxon>Actinomycetota</taxon>
        <taxon>Actinomycetes</taxon>
        <taxon>Propionibacteriales</taxon>
        <taxon>Kribbellaceae</taxon>
        <taxon>Kribbella</taxon>
    </lineage>
</organism>
<dbReference type="InterPro" id="IPR023187">
    <property type="entry name" value="Tscrpt_reg_MarR-type_CS"/>
</dbReference>
<dbReference type="PANTHER" id="PTHR33164">
    <property type="entry name" value="TRANSCRIPTIONAL REGULATOR, MARR FAMILY"/>
    <property type="match status" value="1"/>
</dbReference>
<sequence>MGSMDPYQDDGCVTFLVRHAWLSMRSVLAEALDEHGLSVQQYGTLLCVREEPGLTVADVGRVVGTTRQSANELLTGMERAGLVERRPNPKDRRTQQIHLTKAGAGKLAEATPAIRKVEDELEASFSKTDRATARAWLAHMVTAIEG</sequence>
<keyword evidence="3" id="KW-0804">Transcription</keyword>
<dbReference type="PANTHER" id="PTHR33164:SF43">
    <property type="entry name" value="HTH-TYPE TRANSCRIPTIONAL REPRESSOR YETL"/>
    <property type="match status" value="1"/>
</dbReference>
<evidence type="ECO:0000256" key="1">
    <source>
        <dbReference type="ARBA" id="ARBA00023015"/>
    </source>
</evidence>
<dbReference type="InterPro" id="IPR039422">
    <property type="entry name" value="MarR/SlyA-like"/>
</dbReference>
<dbReference type="Pfam" id="PF12802">
    <property type="entry name" value="MarR_2"/>
    <property type="match status" value="1"/>
</dbReference>